<keyword evidence="6" id="KW-1185">Reference proteome</keyword>
<dbReference type="InterPro" id="IPR018060">
    <property type="entry name" value="HTH_AraC"/>
</dbReference>
<sequence>MGYENALNPHALAETVSANMIAGLSQSPLTDFGLPDRSGIPTFEFDTRDVPVELRFEAWRRSFSSIFAIDEPDDRASGFNGRQLIWDFGSLVFARINTEPLRLVSADTPKTPIDHWAMTLPLDGRINTACTSRVFGGGAGVIQVHALGTPFECHMAAGEMLILFIPRDFCSEVAHALRGAEFSAIDTAMGRLLSDYFIGLAKRLPIIDAANLPELVAATRAMIRACVLPSSDHVEEAQGTVVRVLLERARGIIQSRLFDPTFNAEALRRELAISRTGLYRMFEPFGGVMHYVQHRRLLDAHAALADPNDGRRIIEIAEQRCFSDGAEFSRAFKREFGYTPSEARLSGKERPSTHPAADLMASAPEDRLSLLLRRLHG</sequence>
<reference evidence="5 6" key="1">
    <citation type="submission" date="2020-05" db="EMBL/GenBank/DDBJ databases">
        <authorList>
            <person name="Kim M.K."/>
        </authorList>
    </citation>
    <scope>NUCLEOTIDE SEQUENCE [LARGE SCALE GENOMIC DNA]</scope>
    <source>
        <strain evidence="5 6">BT25</strain>
    </source>
</reference>
<protein>
    <submittedName>
        <fullName evidence="5">Helix-turn-helix domain-containing protein</fullName>
    </submittedName>
</protein>
<comment type="caution">
    <text evidence="5">The sequence shown here is derived from an EMBL/GenBank/DDBJ whole genome shotgun (WGS) entry which is preliminary data.</text>
</comment>
<name>A0A849VXR7_9HYPH</name>
<feature type="domain" description="HTH araC/xylS-type" evidence="4">
    <location>
        <begin position="247"/>
        <end position="346"/>
    </location>
</feature>
<dbReference type="SMART" id="SM00342">
    <property type="entry name" value="HTH_ARAC"/>
    <property type="match status" value="1"/>
</dbReference>
<dbReference type="EMBL" id="JABUMX010000005">
    <property type="protein sequence ID" value="NTS33389.1"/>
    <property type="molecule type" value="Genomic_DNA"/>
</dbReference>
<evidence type="ECO:0000259" key="4">
    <source>
        <dbReference type="PROSITE" id="PS01124"/>
    </source>
</evidence>
<dbReference type="SUPFAM" id="SSF46689">
    <property type="entry name" value="Homeodomain-like"/>
    <property type="match status" value="1"/>
</dbReference>
<keyword evidence="1" id="KW-0805">Transcription regulation</keyword>
<evidence type="ECO:0000313" key="5">
    <source>
        <dbReference type="EMBL" id="NTS33389.1"/>
    </source>
</evidence>
<evidence type="ECO:0000256" key="3">
    <source>
        <dbReference type="ARBA" id="ARBA00023163"/>
    </source>
</evidence>
<dbReference type="InterPro" id="IPR009057">
    <property type="entry name" value="Homeodomain-like_sf"/>
</dbReference>
<dbReference type="GO" id="GO:0043565">
    <property type="term" value="F:sequence-specific DNA binding"/>
    <property type="evidence" value="ECO:0007669"/>
    <property type="project" value="InterPro"/>
</dbReference>
<proteinExistence type="predicted"/>
<organism evidence="5 6">
    <name type="scientific">Phyllobacterium pellucidum</name>
    <dbReference type="NCBI Taxonomy" id="2740464"/>
    <lineage>
        <taxon>Bacteria</taxon>
        <taxon>Pseudomonadati</taxon>
        <taxon>Pseudomonadota</taxon>
        <taxon>Alphaproteobacteria</taxon>
        <taxon>Hyphomicrobiales</taxon>
        <taxon>Phyllobacteriaceae</taxon>
        <taxon>Phyllobacterium</taxon>
    </lineage>
</organism>
<dbReference type="AlphaFoldDB" id="A0A849VXR7"/>
<accession>A0A849VXR7</accession>
<evidence type="ECO:0000256" key="1">
    <source>
        <dbReference type="ARBA" id="ARBA00023015"/>
    </source>
</evidence>
<dbReference type="PANTHER" id="PTHR46796:SF6">
    <property type="entry name" value="ARAC SUBFAMILY"/>
    <property type="match status" value="1"/>
</dbReference>
<keyword evidence="3" id="KW-0804">Transcription</keyword>
<dbReference type="PANTHER" id="PTHR46796">
    <property type="entry name" value="HTH-TYPE TRANSCRIPTIONAL ACTIVATOR RHAS-RELATED"/>
    <property type="match status" value="1"/>
</dbReference>
<evidence type="ECO:0000256" key="2">
    <source>
        <dbReference type="ARBA" id="ARBA00023125"/>
    </source>
</evidence>
<dbReference type="Pfam" id="PF12833">
    <property type="entry name" value="HTH_18"/>
    <property type="match status" value="1"/>
</dbReference>
<dbReference type="RefSeq" id="WP_113280966.1">
    <property type="nucleotide sequence ID" value="NZ_JABUMX010000005.1"/>
</dbReference>
<dbReference type="Gene3D" id="1.10.10.60">
    <property type="entry name" value="Homeodomain-like"/>
    <property type="match status" value="1"/>
</dbReference>
<dbReference type="PROSITE" id="PS01124">
    <property type="entry name" value="HTH_ARAC_FAMILY_2"/>
    <property type="match status" value="1"/>
</dbReference>
<keyword evidence="2" id="KW-0238">DNA-binding</keyword>
<gene>
    <name evidence="5" type="ORF">HQ945_19215</name>
</gene>
<dbReference type="Proteomes" id="UP000550508">
    <property type="component" value="Unassembled WGS sequence"/>
</dbReference>
<dbReference type="GO" id="GO:0003700">
    <property type="term" value="F:DNA-binding transcription factor activity"/>
    <property type="evidence" value="ECO:0007669"/>
    <property type="project" value="InterPro"/>
</dbReference>
<dbReference type="InterPro" id="IPR050204">
    <property type="entry name" value="AraC_XylS_family_regulators"/>
</dbReference>
<evidence type="ECO:0000313" key="6">
    <source>
        <dbReference type="Proteomes" id="UP000550508"/>
    </source>
</evidence>